<dbReference type="NCBIfam" id="TIGR04274">
    <property type="entry name" value="hypoxanDNAglyco"/>
    <property type="match status" value="1"/>
</dbReference>
<dbReference type="OrthoDB" id="9799921at2"/>
<organism evidence="2 3">
    <name type="scientific">Tenacibaculum adriaticum</name>
    <dbReference type="NCBI Taxonomy" id="413713"/>
    <lineage>
        <taxon>Bacteria</taxon>
        <taxon>Pseudomonadati</taxon>
        <taxon>Bacteroidota</taxon>
        <taxon>Flavobacteriia</taxon>
        <taxon>Flavobacteriales</taxon>
        <taxon>Flavobacteriaceae</taxon>
        <taxon>Tenacibaculum</taxon>
    </lineage>
</organism>
<name>A0A5S5DQC6_9FLAO</name>
<dbReference type="Pfam" id="PF03167">
    <property type="entry name" value="UDG"/>
    <property type="match status" value="1"/>
</dbReference>
<dbReference type="SUPFAM" id="SSF52141">
    <property type="entry name" value="Uracil-DNA glycosylase-like"/>
    <property type="match status" value="1"/>
</dbReference>
<accession>A0A5S5DQC6</accession>
<dbReference type="EMBL" id="VNIA01000003">
    <property type="protein sequence ID" value="TYP97935.1"/>
    <property type="molecule type" value="Genomic_DNA"/>
</dbReference>
<gene>
    <name evidence="2" type="ORF">C7447_103101</name>
</gene>
<dbReference type="RefSeq" id="WP_148870280.1">
    <property type="nucleotide sequence ID" value="NZ_VNIA01000003.1"/>
</dbReference>
<dbReference type="SMART" id="SM00987">
    <property type="entry name" value="UreE_C"/>
    <property type="match status" value="1"/>
</dbReference>
<sequence length="158" mass="18443">MEKSFDPILGVQPKVLILGSLPGKESLRIQQYYGNVRNAFWKILFSLFDEELEGNYTAKKEFLIKNKIALWDVCRLAERKSSLDSDIKNELPNSIENLIKSNPSIKIIGFNGRKTEQLYDKYFNRFEEVSYYTLLSTSPANARYSFEEKLNNWKSILK</sequence>
<evidence type="ECO:0000259" key="1">
    <source>
        <dbReference type="SMART" id="SM00986"/>
    </source>
</evidence>
<dbReference type="AlphaFoldDB" id="A0A5S5DQC6"/>
<dbReference type="InterPro" id="IPR005122">
    <property type="entry name" value="Uracil-DNA_glycosylase-like"/>
</dbReference>
<evidence type="ECO:0000313" key="2">
    <source>
        <dbReference type="EMBL" id="TYP97935.1"/>
    </source>
</evidence>
<proteinExistence type="predicted"/>
<comment type="caution">
    <text evidence="2">The sequence shown here is derived from an EMBL/GenBank/DDBJ whole genome shotgun (WGS) entry which is preliminary data.</text>
</comment>
<protein>
    <submittedName>
        <fullName evidence="2">G/U mismatch-specific uracil-DNA glycosylase</fullName>
    </submittedName>
</protein>
<dbReference type="CDD" id="cd10032">
    <property type="entry name" value="UDG-F6_HDG"/>
    <property type="match status" value="1"/>
</dbReference>
<dbReference type="InterPro" id="IPR036895">
    <property type="entry name" value="Uracil-DNA_glycosylase-like_sf"/>
</dbReference>
<reference evidence="2 3" key="1">
    <citation type="submission" date="2019-07" db="EMBL/GenBank/DDBJ databases">
        <title>Genomic Encyclopedia of Type Strains, Phase IV (KMG-IV): sequencing the most valuable type-strain genomes for metagenomic binning, comparative biology and taxonomic classification.</title>
        <authorList>
            <person name="Goeker M."/>
        </authorList>
    </citation>
    <scope>NUCLEOTIDE SEQUENCE [LARGE SCALE GENOMIC DNA]</scope>
    <source>
        <strain evidence="2 3">DSM 18961</strain>
    </source>
</reference>
<dbReference type="InterPro" id="IPR026353">
    <property type="entry name" value="Hypoxan-DNA_Glyclase"/>
</dbReference>
<keyword evidence="3" id="KW-1185">Reference proteome</keyword>
<dbReference type="Proteomes" id="UP000323136">
    <property type="component" value="Unassembled WGS sequence"/>
</dbReference>
<evidence type="ECO:0000313" key="3">
    <source>
        <dbReference type="Proteomes" id="UP000323136"/>
    </source>
</evidence>
<dbReference type="SMART" id="SM00986">
    <property type="entry name" value="UDG"/>
    <property type="match status" value="1"/>
</dbReference>
<dbReference type="Gene3D" id="3.40.470.10">
    <property type="entry name" value="Uracil-DNA glycosylase-like domain"/>
    <property type="match status" value="1"/>
</dbReference>
<feature type="domain" description="Uracil-DNA glycosylase-like" evidence="1">
    <location>
        <begin position="6"/>
        <end position="157"/>
    </location>
</feature>